<name>A0A5P8D4E0_9CAUD</name>
<dbReference type="EMBL" id="MN270891">
    <property type="protein sequence ID" value="QFP93854.1"/>
    <property type="molecule type" value="Genomic_DNA"/>
</dbReference>
<organism evidence="1 2">
    <name type="scientific">Pectobacterium phage Wc4</name>
    <dbReference type="NCBI Taxonomy" id="2652428"/>
    <lineage>
        <taxon>Viruses</taxon>
        <taxon>Duplodnaviria</taxon>
        <taxon>Heunggongvirae</taxon>
        <taxon>Uroviricota</taxon>
        <taxon>Caudoviricetes</taxon>
        <taxon>Andersonviridae</taxon>
        <taxon>Andersonviridae incertae sedis</taxon>
        <taxon>Arnovirus</taxon>
        <taxon>Arnovirus Wc4</taxon>
    </lineage>
</organism>
<reference evidence="1 2" key="1">
    <citation type="submission" date="2019-08" db="EMBL/GenBank/DDBJ databases">
        <title>Six bacteriophages against potato bacterial diseases.</title>
        <authorList>
            <person name="Zhang X."/>
            <person name="Kering K."/>
        </authorList>
    </citation>
    <scope>NUCLEOTIDE SEQUENCE [LARGE SCALE GENOMIC DNA]</scope>
</reference>
<keyword evidence="2" id="KW-1185">Reference proteome</keyword>
<dbReference type="Proteomes" id="UP000326781">
    <property type="component" value="Segment"/>
</dbReference>
<evidence type="ECO:0000313" key="1">
    <source>
        <dbReference type="EMBL" id="QFP93854.1"/>
    </source>
</evidence>
<protein>
    <submittedName>
        <fullName evidence="1">Uncharacterized protein</fullName>
    </submittedName>
</protein>
<accession>A0A5P8D4E0</accession>
<sequence length="491" mass="52969">MAMTATGLQTLRYAEVLNNVKQSLFSDLSPNLDLSEDSAIGILLSTVCRQIADVYEVASEIYDSGVITKAEDNALDELCIINGTYRNLAKATFGLVEVNGTSGALISTNTNFRSTAGNIFNTRDPYTLTPSQCIGAELIVNSVHSGERYTVIIDNNTYTHTALVSDSPEDIIVALAAQVNSGLDMIATVRSDGISEPTLVLNKDINNTTARTQVSVVTATTYLTFTQVTGLVTVHCTVTGAIFTSAGTVNSTETSTSGITSVYNRYDFTMGRDIETDTELRQRYLDNLVVTGVASSDAILQAVRRVATVSKASIEENDTEAVRNGIPPKSFTVTVKGGSDNDVAQAIWDTKPVGIRAFGTYHGTAIDDDGGTHQIDFFRPTEKYAWVKLEWELDPENSPEVDVVQIPEEIAKAITAYGATLPVGGDIIPNKILRYVYASVVGIVVNEVTVAVSSQQTAQPADADFTSSRIVIEPTEDTQWISNQYIITQHV</sequence>
<evidence type="ECO:0000313" key="2">
    <source>
        <dbReference type="Proteomes" id="UP000326781"/>
    </source>
</evidence>
<proteinExistence type="predicted"/>